<protein>
    <submittedName>
        <fullName evidence="1">Ornithine cyclodeaminase</fullName>
    </submittedName>
</protein>
<dbReference type="GO" id="GO:0005737">
    <property type="term" value="C:cytoplasm"/>
    <property type="evidence" value="ECO:0007669"/>
    <property type="project" value="TreeGrafter"/>
</dbReference>
<dbReference type="Gene3D" id="3.40.50.720">
    <property type="entry name" value="NAD(P)-binding Rossmann-like Domain"/>
    <property type="match status" value="1"/>
</dbReference>
<reference evidence="1 2" key="1">
    <citation type="submission" date="2018-03" db="EMBL/GenBank/DDBJ databases">
        <title>Genome sequencing of Ottowia sp.</title>
        <authorList>
            <person name="Kim S.-J."/>
            <person name="Heo J."/>
            <person name="Kwon S.-W."/>
        </authorList>
    </citation>
    <scope>NUCLEOTIDE SEQUENCE [LARGE SCALE GENOMIC DNA]</scope>
    <source>
        <strain evidence="1 2">KADR8-3</strain>
    </source>
</reference>
<keyword evidence="2" id="KW-1185">Reference proteome</keyword>
<gene>
    <name evidence="1" type="ORF">C6570_17210</name>
</gene>
<dbReference type="RefSeq" id="WP_106704309.1">
    <property type="nucleotide sequence ID" value="NZ_CP027666.1"/>
</dbReference>
<sequence length="309" mass="31822">MTDTLLDAPRTAQCLPWPALVNEIEALLTDASVSVPPRLVVPMDQGAYLFAMPGCDARTAMTKLITFTPANAGTARPTIQGDVTVFDVATGQRRLILDGPTVTARRTAAVSALAARQLAPNLAGPMLIVGAGVQGMAHVEVFAAALGVRRFLVASRSAASADALVQHARGLGLQADAVPDADAVADDCPLIATCTPASAVVLRALPRPDAFIAAVGAFTPQMVELAPELCRHVAQYGRIVVDSRDADHEAGDLLQAGLPVADFASLADVVHGDLLGQAGGQRSGPVLFKSCGWAGWDLAAARLAVRAAG</sequence>
<name>A0A2S0MIP0_9BURK</name>
<dbReference type="PANTHER" id="PTHR13812:SF19">
    <property type="entry name" value="KETIMINE REDUCTASE MU-CRYSTALLIN"/>
    <property type="match status" value="1"/>
</dbReference>
<dbReference type="InterPro" id="IPR023401">
    <property type="entry name" value="ODC_N"/>
</dbReference>
<dbReference type="SUPFAM" id="SSF51735">
    <property type="entry name" value="NAD(P)-binding Rossmann-fold domains"/>
    <property type="match status" value="1"/>
</dbReference>
<dbReference type="Gene3D" id="3.30.1780.10">
    <property type="entry name" value="ornithine cyclodeaminase, domain 1"/>
    <property type="match status" value="1"/>
</dbReference>
<dbReference type="AlphaFoldDB" id="A0A2S0MIP0"/>
<organism evidence="1 2">
    <name type="scientific">Ottowia oryzae</name>
    <dbReference type="NCBI Taxonomy" id="2109914"/>
    <lineage>
        <taxon>Bacteria</taxon>
        <taxon>Pseudomonadati</taxon>
        <taxon>Pseudomonadota</taxon>
        <taxon>Betaproteobacteria</taxon>
        <taxon>Burkholderiales</taxon>
        <taxon>Comamonadaceae</taxon>
        <taxon>Ottowia</taxon>
    </lineage>
</organism>
<dbReference type="Proteomes" id="UP000239709">
    <property type="component" value="Chromosome"/>
</dbReference>
<dbReference type="PIRSF" id="PIRSF001439">
    <property type="entry name" value="CryM"/>
    <property type="match status" value="1"/>
</dbReference>
<evidence type="ECO:0000313" key="1">
    <source>
        <dbReference type="EMBL" id="AVO35764.1"/>
    </source>
</evidence>
<dbReference type="PANTHER" id="PTHR13812">
    <property type="entry name" value="KETIMINE REDUCTASE MU-CRYSTALLIN"/>
    <property type="match status" value="1"/>
</dbReference>
<dbReference type="InterPro" id="IPR036291">
    <property type="entry name" value="NAD(P)-bd_dom_sf"/>
</dbReference>
<evidence type="ECO:0000313" key="2">
    <source>
        <dbReference type="Proteomes" id="UP000239709"/>
    </source>
</evidence>
<dbReference type="InterPro" id="IPR003462">
    <property type="entry name" value="ODC_Mu_crystall"/>
</dbReference>
<accession>A0A2S0MIP0</accession>
<dbReference type="EMBL" id="CP027666">
    <property type="protein sequence ID" value="AVO35764.1"/>
    <property type="molecule type" value="Genomic_DNA"/>
</dbReference>
<dbReference type="OrthoDB" id="5293744at2"/>
<proteinExistence type="predicted"/>
<dbReference type="Pfam" id="PF02423">
    <property type="entry name" value="OCD_Mu_crystall"/>
    <property type="match status" value="1"/>
</dbReference>
<dbReference type="NCBIfam" id="NF005603">
    <property type="entry name" value="PRK07340.1"/>
    <property type="match status" value="1"/>
</dbReference>
<dbReference type="KEGG" id="otk:C6570_17210"/>